<organism evidence="3 4">
    <name type="scientific">Photobacterium chitinilyticum</name>
    <dbReference type="NCBI Taxonomy" id="2485123"/>
    <lineage>
        <taxon>Bacteria</taxon>
        <taxon>Pseudomonadati</taxon>
        <taxon>Pseudomonadota</taxon>
        <taxon>Gammaproteobacteria</taxon>
        <taxon>Vibrionales</taxon>
        <taxon>Vibrionaceae</taxon>
        <taxon>Photobacterium</taxon>
    </lineage>
</organism>
<gene>
    <name evidence="3" type="ORF">EDI28_15480</name>
</gene>
<dbReference type="PROSITE" id="PS51502">
    <property type="entry name" value="S_R_A_B_BARREL"/>
    <property type="match status" value="1"/>
</dbReference>
<dbReference type="AlphaFoldDB" id="A0A3S3UKE4"/>
<reference evidence="3 4" key="1">
    <citation type="submission" date="2018-11" db="EMBL/GenBank/DDBJ databases">
        <title>Photobacterium sp. BEI247 sp. nov., a marine bacterium isolated from Yongle Blue Hole in the South China Sea.</title>
        <authorList>
            <person name="Wang X."/>
        </authorList>
    </citation>
    <scope>NUCLEOTIDE SEQUENCE [LARGE SCALE GENOMIC DNA]</scope>
    <source>
        <strain evidence="4">BEI247</strain>
    </source>
</reference>
<evidence type="ECO:0000313" key="3">
    <source>
        <dbReference type="EMBL" id="RWX54504.1"/>
    </source>
</evidence>
<comment type="caution">
    <text evidence="3">The sequence shown here is derived from an EMBL/GenBank/DDBJ whole genome shotgun (WGS) entry which is preliminary data.</text>
</comment>
<keyword evidence="4" id="KW-1185">Reference proteome</keyword>
<protein>
    <submittedName>
        <fullName evidence="3">Dabb family protein</fullName>
    </submittedName>
</protein>
<name>A0A3S3UKE4_9GAMM</name>
<dbReference type="SUPFAM" id="SSF54909">
    <property type="entry name" value="Dimeric alpha+beta barrel"/>
    <property type="match status" value="1"/>
</dbReference>
<comment type="subunit">
    <text evidence="1">Homodimer.</text>
</comment>
<sequence length="98" mass="11159">MIRHILLIELNPETGPEQVDAVRLAFEQIPGQIEGVTHVEWGVNDSPEGKNQAFTHCVLMTFKNEAARQAYLPHPKHDALKVIFRPIIKNLIVFDYSL</sequence>
<dbReference type="PANTHER" id="PTHR33178:SF10">
    <property type="entry name" value="STRESS-RESPONSE A_B BARREL DOMAIN-CONTAINING PROTEIN"/>
    <property type="match status" value="1"/>
</dbReference>
<dbReference type="InterPro" id="IPR013097">
    <property type="entry name" value="Dabb"/>
</dbReference>
<dbReference type="Gene3D" id="3.30.70.100">
    <property type="match status" value="1"/>
</dbReference>
<dbReference type="OrthoDB" id="9816070at2"/>
<accession>A0A3S3UKE4</accession>
<dbReference type="RefSeq" id="WP_128784772.1">
    <property type="nucleotide sequence ID" value="NZ_RJLM01000006.1"/>
</dbReference>
<feature type="domain" description="Stress-response A/B barrel" evidence="2">
    <location>
        <begin position="2"/>
        <end position="96"/>
    </location>
</feature>
<proteinExistence type="predicted"/>
<dbReference type="InterPro" id="IPR011008">
    <property type="entry name" value="Dimeric_a/b-barrel"/>
</dbReference>
<dbReference type="InterPro" id="IPR044662">
    <property type="entry name" value="HS1/DABB1-like"/>
</dbReference>
<dbReference type="Proteomes" id="UP000287563">
    <property type="component" value="Unassembled WGS sequence"/>
</dbReference>
<evidence type="ECO:0000313" key="4">
    <source>
        <dbReference type="Proteomes" id="UP000287563"/>
    </source>
</evidence>
<dbReference type="SMART" id="SM00886">
    <property type="entry name" value="Dabb"/>
    <property type="match status" value="1"/>
</dbReference>
<evidence type="ECO:0000259" key="2">
    <source>
        <dbReference type="PROSITE" id="PS51502"/>
    </source>
</evidence>
<dbReference type="PANTHER" id="PTHR33178">
    <property type="match status" value="1"/>
</dbReference>
<evidence type="ECO:0000256" key="1">
    <source>
        <dbReference type="ARBA" id="ARBA00011738"/>
    </source>
</evidence>
<dbReference type="EMBL" id="RJLM01000006">
    <property type="protein sequence ID" value="RWX54504.1"/>
    <property type="molecule type" value="Genomic_DNA"/>
</dbReference>
<dbReference type="Pfam" id="PF07876">
    <property type="entry name" value="Dabb"/>
    <property type="match status" value="1"/>
</dbReference>